<evidence type="ECO:0000256" key="2">
    <source>
        <dbReference type="SAM" id="Coils"/>
    </source>
</evidence>
<sequence>MSEIKYSLTDINTLTQRLQSADKSITFIQREHASTLSNLHEEIAKWQQKCSDLTFQLAIGGGTIMNSTDDNKLRLTIEQLENEIHQCKQTINDLNRIVEEKEKSINDYENRLIVNERKHTQELRLEIDKQRQLKIELEQRSTLIAQLTNQLYREKQLQQQQVQTRARLAQAILPNKPPKFSSTSETQQKLHTLSTKHLSNRSSSLSNRASPDPDLTKALLIKRRPHTPPQQLRPLSSKSIESNDEQLYSKRQRQLLNSHTENTDSNKIASFRPSIKLSAVLPPIVTRKMPLKAMATTAFQQEGEV</sequence>
<gene>
    <name evidence="8" type="ORF">OVN521_LOCUS26213</name>
    <name evidence="7" type="ORF">UXM345_LOCUS25495</name>
    <name evidence="5" type="ORF">WKI299_LOCUS11206</name>
    <name evidence="6" type="ORF">XDN619_LOCUS20151</name>
</gene>
<dbReference type="EMBL" id="CAJOBF010004920">
    <property type="protein sequence ID" value="CAF4157564.1"/>
    <property type="molecule type" value="Genomic_DNA"/>
</dbReference>
<evidence type="ECO:0000313" key="9">
    <source>
        <dbReference type="Proteomes" id="UP000663856"/>
    </source>
</evidence>
<dbReference type="PANTHER" id="PTHR14882">
    <property type="entry name" value="COILED-COIL DOMAIN-CONTAINING 74A"/>
    <property type="match status" value="1"/>
</dbReference>
<evidence type="ECO:0000256" key="1">
    <source>
        <dbReference type="ARBA" id="ARBA00023054"/>
    </source>
</evidence>
<dbReference type="Proteomes" id="UP000663887">
    <property type="component" value="Unassembled WGS sequence"/>
</dbReference>
<dbReference type="EMBL" id="CAJOBG010006794">
    <property type="protein sequence ID" value="CAF4197713.1"/>
    <property type="molecule type" value="Genomic_DNA"/>
</dbReference>
<dbReference type="Proteomes" id="UP000663856">
    <property type="component" value="Unassembled WGS sequence"/>
</dbReference>
<accession>A0A816Q556</accession>
<name>A0A816Q556_9BILA</name>
<dbReference type="Proteomes" id="UP000663866">
    <property type="component" value="Unassembled WGS sequence"/>
</dbReference>
<dbReference type="Pfam" id="PF14916">
    <property type="entry name" value="CCDC92"/>
    <property type="match status" value="1"/>
</dbReference>
<evidence type="ECO:0000256" key="3">
    <source>
        <dbReference type="SAM" id="MobiDB-lite"/>
    </source>
</evidence>
<feature type="domain" description="CCDC92/74 N-terminal" evidence="4">
    <location>
        <begin position="16"/>
        <end position="63"/>
    </location>
</feature>
<evidence type="ECO:0000313" key="10">
    <source>
        <dbReference type="Proteomes" id="UP000663866"/>
    </source>
</evidence>
<dbReference type="Proteomes" id="UP000663842">
    <property type="component" value="Unassembled WGS sequence"/>
</dbReference>
<dbReference type="AlphaFoldDB" id="A0A816Q556"/>
<dbReference type="InterPro" id="IPR040370">
    <property type="entry name" value="CCDC74A/CCDC74B/CCDC92"/>
</dbReference>
<dbReference type="PANTHER" id="PTHR14882:SF1">
    <property type="entry name" value="CCDC92 DOMAIN-CONTAINING PROTEIN"/>
    <property type="match status" value="1"/>
</dbReference>
<dbReference type="InterPro" id="IPR039496">
    <property type="entry name" value="CCDC92/74_N"/>
</dbReference>
<proteinExistence type="predicted"/>
<keyword evidence="1 2" id="KW-0175">Coiled coil</keyword>
<keyword evidence="10" id="KW-1185">Reference proteome</keyword>
<feature type="coiled-coil region" evidence="2">
    <location>
        <begin position="70"/>
        <end position="140"/>
    </location>
</feature>
<feature type="region of interest" description="Disordered" evidence="3">
    <location>
        <begin position="174"/>
        <end position="246"/>
    </location>
</feature>
<feature type="compositionally biased region" description="Polar residues" evidence="3">
    <location>
        <begin position="180"/>
        <end position="197"/>
    </location>
</feature>
<evidence type="ECO:0000313" key="7">
    <source>
        <dbReference type="EMBL" id="CAF4157564.1"/>
    </source>
</evidence>
<evidence type="ECO:0000313" key="6">
    <source>
        <dbReference type="EMBL" id="CAF2107979.1"/>
    </source>
</evidence>
<dbReference type="EMBL" id="CAJNRF010004079">
    <property type="protein sequence ID" value="CAF2055914.1"/>
    <property type="molecule type" value="Genomic_DNA"/>
</dbReference>
<organism evidence="5 9">
    <name type="scientific">Rotaria magnacalcarata</name>
    <dbReference type="NCBI Taxonomy" id="392030"/>
    <lineage>
        <taxon>Eukaryota</taxon>
        <taxon>Metazoa</taxon>
        <taxon>Spiralia</taxon>
        <taxon>Gnathifera</taxon>
        <taxon>Rotifera</taxon>
        <taxon>Eurotatoria</taxon>
        <taxon>Bdelloidea</taxon>
        <taxon>Philodinida</taxon>
        <taxon>Philodinidae</taxon>
        <taxon>Rotaria</taxon>
    </lineage>
</organism>
<evidence type="ECO:0000313" key="5">
    <source>
        <dbReference type="EMBL" id="CAF2055914.1"/>
    </source>
</evidence>
<feature type="compositionally biased region" description="Polar residues" evidence="3">
    <location>
        <begin position="229"/>
        <end position="240"/>
    </location>
</feature>
<dbReference type="EMBL" id="CAJNRG010008882">
    <property type="protein sequence ID" value="CAF2107979.1"/>
    <property type="molecule type" value="Genomic_DNA"/>
</dbReference>
<evidence type="ECO:0000313" key="8">
    <source>
        <dbReference type="EMBL" id="CAF4197713.1"/>
    </source>
</evidence>
<reference evidence="5" key="1">
    <citation type="submission" date="2021-02" db="EMBL/GenBank/DDBJ databases">
        <authorList>
            <person name="Nowell W R."/>
        </authorList>
    </citation>
    <scope>NUCLEOTIDE SEQUENCE</scope>
</reference>
<evidence type="ECO:0000259" key="4">
    <source>
        <dbReference type="Pfam" id="PF14916"/>
    </source>
</evidence>
<protein>
    <recommendedName>
        <fullName evidence="4">CCDC92/74 N-terminal domain-containing protein</fullName>
    </recommendedName>
</protein>
<comment type="caution">
    <text evidence="5">The sequence shown here is derived from an EMBL/GenBank/DDBJ whole genome shotgun (WGS) entry which is preliminary data.</text>
</comment>